<proteinExistence type="predicted"/>
<sequence length="111" mass="11163">MTVVAAVVVLVIVLTSGPDTSTADGAAKAAVTAFADKDTKALTALLCSGASNPLDQVAPSPLVGAELGAVRPDGADNAVAEVSVTYADSTEPTEMGLARENGRWCLAWFGN</sequence>
<accession>A0A9X2VM19</accession>
<organism evidence="1 2">
    <name type="scientific">Umezawaea endophytica</name>
    <dbReference type="NCBI Taxonomy" id="1654476"/>
    <lineage>
        <taxon>Bacteria</taxon>
        <taxon>Bacillati</taxon>
        <taxon>Actinomycetota</taxon>
        <taxon>Actinomycetes</taxon>
        <taxon>Pseudonocardiales</taxon>
        <taxon>Pseudonocardiaceae</taxon>
        <taxon>Umezawaea</taxon>
    </lineage>
</organism>
<evidence type="ECO:0000313" key="1">
    <source>
        <dbReference type="EMBL" id="MCS7477668.1"/>
    </source>
</evidence>
<reference evidence="1" key="1">
    <citation type="submission" date="2022-08" db="EMBL/GenBank/DDBJ databases">
        <authorList>
            <person name="Tistechok S."/>
            <person name="Samborskyy M."/>
            <person name="Roman I."/>
        </authorList>
    </citation>
    <scope>NUCLEOTIDE SEQUENCE</scope>
    <source>
        <strain evidence="1">DSM 103496</strain>
    </source>
</reference>
<gene>
    <name evidence="1" type="ORF">NZH93_12455</name>
</gene>
<protein>
    <submittedName>
        <fullName evidence="1">Uncharacterized protein</fullName>
    </submittedName>
</protein>
<dbReference type="Proteomes" id="UP001141259">
    <property type="component" value="Unassembled WGS sequence"/>
</dbReference>
<name>A0A9X2VM19_9PSEU</name>
<keyword evidence="2" id="KW-1185">Reference proteome</keyword>
<dbReference type="AlphaFoldDB" id="A0A9X2VM19"/>
<dbReference type="EMBL" id="JANYMP010000005">
    <property type="protein sequence ID" value="MCS7477668.1"/>
    <property type="molecule type" value="Genomic_DNA"/>
</dbReference>
<dbReference type="RefSeq" id="WP_259623184.1">
    <property type="nucleotide sequence ID" value="NZ_JANYMP010000005.1"/>
</dbReference>
<evidence type="ECO:0000313" key="2">
    <source>
        <dbReference type="Proteomes" id="UP001141259"/>
    </source>
</evidence>
<comment type="caution">
    <text evidence="1">The sequence shown here is derived from an EMBL/GenBank/DDBJ whole genome shotgun (WGS) entry which is preliminary data.</text>
</comment>